<organism evidence="10 11">
    <name type="scientific">Lepraria neglecta</name>
    <dbReference type="NCBI Taxonomy" id="209136"/>
    <lineage>
        <taxon>Eukaryota</taxon>
        <taxon>Fungi</taxon>
        <taxon>Dikarya</taxon>
        <taxon>Ascomycota</taxon>
        <taxon>Pezizomycotina</taxon>
        <taxon>Lecanoromycetes</taxon>
        <taxon>OSLEUM clade</taxon>
        <taxon>Lecanoromycetidae</taxon>
        <taxon>Lecanorales</taxon>
        <taxon>Lecanorineae</taxon>
        <taxon>Stereocaulaceae</taxon>
        <taxon>Lepraria</taxon>
    </lineage>
</organism>
<evidence type="ECO:0000256" key="2">
    <source>
        <dbReference type="ARBA" id="ARBA00008290"/>
    </source>
</evidence>
<dbReference type="PANTHER" id="PTHR28570">
    <property type="entry name" value="ASPARTYL AMINOPEPTIDASE"/>
    <property type="match status" value="1"/>
</dbReference>
<evidence type="ECO:0000256" key="5">
    <source>
        <dbReference type="ARBA" id="ARBA00022723"/>
    </source>
</evidence>
<dbReference type="InterPro" id="IPR001948">
    <property type="entry name" value="Peptidase_M18"/>
</dbReference>
<dbReference type="EMBL" id="JASNWA010000008">
    <property type="protein sequence ID" value="KAK3171596.1"/>
    <property type="molecule type" value="Genomic_DNA"/>
</dbReference>
<keyword evidence="5" id="KW-0479">Metal-binding</keyword>
<comment type="caution">
    <text evidence="10">The sequence shown here is derived from an EMBL/GenBank/DDBJ whole genome shotgun (WGS) entry which is preliminary data.</text>
</comment>
<dbReference type="Gene3D" id="3.40.630.10">
    <property type="entry name" value="Zn peptidases"/>
    <property type="match status" value="1"/>
</dbReference>
<name>A0AAE0DJ93_9LECA</name>
<dbReference type="SUPFAM" id="SSF101821">
    <property type="entry name" value="Aminopeptidase/glucanase lid domain"/>
    <property type="match status" value="1"/>
</dbReference>
<keyword evidence="3" id="KW-0031">Aminopeptidase</keyword>
<keyword evidence="11" id="KW-1185">Reference proteome</keyword>
<dbReference type="NCBIfam" id="NF002759">
    <property type="entry name" value="PRK02813.1"/>
    <property type="match status" value="1"/>
</dbReference>
<dbReference type="Gene3D" id="2.30.250.10">
    <property type="entry name" value="Aminopeptidase i, Domain 2"/>
    <property type="match status" value="1"/>
</dbReference>
<dbReference type="FunFam" id="2.30.250.10:FF:000001">
    <property type="entry name" value="Aspartyl aminopeptidase 1"/>
    <property type="match status" value="1"/>
</dbReference>
<evidence type="ECO:0000256" key="4">
    <source>
        <dbReference type="ARBA" id="ARBA00022670"/>
    </source>
</evidence>
<sequence>MTRRPHRNPPNKTIFCYARNDSEPNMTPKNRVQAQSELKRPIFSSGTCECGERYLTGIAGDEDKCLPRSCLECIDRDIEQIRLACNMNDQEQDLHSLGSSSSSHDKPADKVDIKAYAQPFITFITENPTVFHAVSAVGKRLESQGFKKLSERDSWTKKLSRGGKYFFERNGSSVIAFAVGKNYDSGNGASVIASHIDALTTRLKPIPTLSAKAGYVQLGVAPYAGALNNTWWDRDLGIGGRVLVKDSKSGKMETKLVKLGWPIARIPTLAPHFGAAANVSNPNKETEMVPIIGLDSADSDEEKSDKDRKPSLLGGAGTFTATQPKRLVKAIAGEMNIQDYSTIVNWELELFDTQPAQLGGIEKEFIFAGRVDDKLCSFAAIEALIASTESSDSDSSSIKLVGCFDDEEIGSLLRQGAHSNLLPGTLERICEAFSEKSCGANMTSQMYANSFLISADVSHAVNPNFMHAYLENHSPRLNVGIAIQADPNGHTTTDSVSTAFLQRVADKCGAKLQVFQIRNDSRSGGTVGPMLSSAMGMRAIDAGLPQLSMHSIRATIGSLDPGLGVQLFKGFFDNFEEVDAEFR</sequence>
<reference evidence="10" key="1">
    <citation type="submission" date="2022-11" db="EMBL/GenBank/DDBJ databases">
        <title>Chromosomal genome sequence assembly and mating type (MAT) locus characterization of the leprose asexual lichenized fungus Lepraria neglecta (Nyl.) Erichsen.</title>
        <authorList>
            <person name="Allen J.L."/>
            <person name="Pfeffer B."/>
        </authorList>
    </citation>
    <scope>NUCLEOTIDE SEQUENCE</scope>
    <source>
        <strain evidence="10">Allen 5258</strain>
    </source>
</reference>
<keyword evidence="7" id="KW-0862">Zinc</keyword>
<proteinExistence type="inferred from homology"/>
<accession>A0AAE0DJ93</accession>
<dbReference type="InterPro" id="IPR023358">
    <property type="entry name" value="Peptidase_M18_dom2"/>
</dbReference>
<evidence type="ECO:0000256" key="6">
    <source>
        <dbReference type="ARBA" id="ARBA00022801"/>
    </source>
</evidence>
<dbReference type="Proteomes" id="UP001276659">
    <property type="component" value="Unassembled WGS sequence"/>
</dbReference>
<dbReference type="SUPFAM" id="SSF53187">
    <property type="entry name" value="Zn-dependent exopeptidases"/>
    <property type="match status" value="1"/>
</dbReference>
<dbReference type="PANTHER" id="PTHR28570:SF4">
    <property type="entry name" value="VACUOLAR AMINOPEPTIDASE 1"/>
    <property type="match status" value="1"/>
</dbReference>
<dbReference type="AlphaFoldDB" id="A0AAE0DJ93"/>
<feature type="region of interest" description="Disordered" evidence="9">
    <location>
        <begin position="295"/>
        <end position="317"/>
    </location>
</feature>
<dbReference type="GO" id="GO:0006508">
    <property type="term" value="P:proteolysis"/>
    <property type="evidence" value="ECO:0007669"/>
    <property type="project" value="UniProtKB-KW"/>
</dbReference>
<evidence type="ECO:0000256" key="9">
    <source>
        <dbReference type="SAM" id="MobiDB-lite"/>
    </source>
</evidence>
<evidence type="ECO:0000256" key="1">
    <source>
        <dbReference type="ARBA" id="ARBA00001947"/>
    </source>
</evidence>
<evidence type="ECO:0000256" key="7">
    <source>
        <dbReference type="ARBA" id="ARBA00022833"/>
    </source>
</evidence>
<protein>
    <recommendedName>
        <fullName evidence="12">Aspartyl aminopeptidase</fullName>
    </recommendedName>
</protein>
<evidence type="ECO:0000256" key="3">
    <source>
        <dbReference type="ARBA" id="ARBA00022438"/>
    </source>
</evidence>
<dbReference type="CDD" id="cd05658">
    <property type="entry name" value="M18_DAP"/>
    <property type="match status" value="1"/>
</dbReference>
<evidence type="ECO:0000313" key="10">
    <source>
        <dbReference type="EMBL" id="KAK3171596.1"/>
    </source>
</evidence>
<dbReference type="GO" id="GO:0000324">
    <property type="term" value="C:fungal-type vacuole"/>
    <property type="evidence" value="ECO:0007669"/>
    <property type="project" value="TreeGrafter"/>
</dbReference>
<keyword evidence="6" id="KW-0378">Hydrolase</keyword>
<dbReference type="PRINTS" id="PR00932">
    <property type="entry name" value="AMINO1PTASE"/>
</dbReference>
<dbReference type="Pfam" id="PF02127">
    <property type="entry name" value="Peptidase_M18"/>
    <property type="match status" value="1"/>
</dbReference>
<keyword evidence="8" id="KW-0482">Metalloprotease</keyword>
<evidence type="ECO:0008006" key="12">
    <source>
        <dbReference type="Google" id="ProtNLM"/>
    </source>
</evidence>
<gene>
    <name evidence="10" type="ORF">OEA41_003680</name>
</gene>
<dbReference type="GO" id="GO:0008270">
    <property type="term" value="F:zinc ion binding"/>
    <property type="evidence" value="ECO:0007669"/>
    <property type="project" value="InterPro"/>
</dbReference>
<keyword evidence="4" id="KW-0645">Protease</keyword>
<evidence type="ECO:0000313" key="11">
    <source>
        <dbReference type="Proteomes" id="UP001276659"/>
    </source>
</evidence>
<dbReference type="GO" id="GO:0070006">
    <property type="term" value="F:metalloaminopeptidase activity"/>
    <property type="evidence" value="ECO:0007669"/>
    <property type="project" value="TreeGrafter"/>
</dbReference>
<evidence type="ECO:0000256" key="8">
    <source>
        <dbReference type="ARBA" id="ARBA00023049"/>
    </source>
</evidence>
<comment type="similarity">
    <text evidence="2">Belongs to the peptidase M18 family.</text>
</comment>
<comment type="cofactor">
    <cofactor evidence="1">
        <name>Zn(2+)</name>
        <dbReference type="ChEBI" id="CHEBI:29105"/>
    </cofactor>
</comment>